<dbReference type="PANTHER" id="PTHR10928:SF2">
    <property type="entry name" value="SUPPRESSOR OF FUSED HOMOLOG"/>
    <property type="match status" value="1"/>
</dbReference>
<evidence type="ECO:0000313" key="4">
    <source>
        <dbReference type="Proteomes" id="UP000590511"/>
    </source>
</evidence>
<sequence>MTSDAPGWDAIDARLETFYPGVEPQHFGTLIKFALGGPDPLDGVSFYPREDHWHLVSYGMSDLYARDDDAEPTEDSGWGFEFTFRVARAAGETEPPMWAANLLQNLARYVFSSGNWFEPGHHMNANGPLRQDYETDLTALAFAEDPELGAIDTPHGRLQFVQVVGLTTGEYEAVLHWNSQGLLDLLGERLPLLVTDLDRPSVTGDPEARATIEAGRQRDGSSTGVLMVAGCGWSDEDDRIRLRFQEITTPMLARAIPSRLPHGRPMLLEGDGGQRIFLNPADVFAVRRPGDGVLELDLPPEAAAALPAALTPGSRPLPGATGVIIEV</sequence>
<evidence type="ECO:0000259" key="1">
    <source>
        <dbReference type="Pfam" id="PF05076"/>
    </source>
</evidence>
<dbReference type="PANTHER" id="PTHR10928">
    <property type="entry name" value="SUPPRESSOR OF FUSED"/>
    <property type="match status" value="1"/>
</dbReference>
<dbReference type="InterPro" id="IPR017429">
    <property type="entry name" value="Suppressor_of_fused_bac"/>
</dbReference>
<dbReference type="Proteomes" id="UP000631312">
    <property type="component" value="Unassembled WGS sequence"/>
</dbReference>
<reference evidence="3 4" key="1">
    <citation type="submission" date="2020-08" db="EMBL/GenBank/DDBJ databases">
        <title>Sequencing the genomes of 1000 actinobacteria strains.</title>
        <authorList>
            <person name="Klenk H.-P."/>
        </authorList>
    </citation>
    <scope>NUCLEOTIDE SEQUENCE [LARGE SCALE GENOMIC DNA]</scope>
    <source>
        <strain evidence="3 4">DSM 43150</strain>
    </source>
</reference>
<dbReference type="SUPFAM" id="SSF103359">
    <property type="entry name" value="Suppressor of Fused, N-terminal domain"/>
    <property type="match status" value="1"/>
</dbReference>
<reference evidence="2 5" key="2">
    <citation type="submission" date="2021-01" db="EMBL/GenBank/DDBJ databases">
        <title>Whole genome shotgun sequence of Actinoplanes lobatus NBRC 12513.</title>
        <authorList>
            <person name="Komaki H."/>
            <person name="Tamura T."/>
        </authorList>
    </citation>
    <scope>NUCLEOTIDE SEQUENCE [LARGE SCALE GENOMIC DNA]</scope>
    <source>
        <strain evidence="2 5">NBRC 12513</strain>
    </source>
</reference>
<keyword evidence="5" id="KW-1185">Reference proteome</keyword>
<dbReference type="InterPro" id="IPR020941">
    <property type="entry name" value="SUFU-like_domain"/>
</dbReference>
<gene>
    <name evidence="2" type="ORF">Alo02nite_50340</name>
    <name evidence="3" type="ORF">BJ964_004857</name>
</gene>
<dbReference type="EMBL" id="BOMP01000086">
    <property type="protein sequence ID" value="GIE42136.1"/>
    <property type="molecule type" value="Genomic_DNA"/>
</dbReference>
<proteinExistence type="predicted"/>
<dbReference type="Proteomes" id="UP000590511">
    <property type="component" value="Unassembled WGS sequence"/>
</dbReference>
<dbReference type="EMBL" id="JACHNC010000001">
    <property type="protein sequence ID" value="MBB4750696.1"/>
    <property type="molecule type" value="Genomic_DNA"/>
</dbReference>
<feature type="domain" description="Suppressor of fused-like" evidence="1">
    <location>
        <begin position="37"/>
        <end position="200"/>
    </location>
</feature>
<evidence type="ECO:0000313" key="2">
    <source>
        <dbReference type="EMBL" id="GIE42136.1"/>
    </source>
</evidence>
<dbReference type="RefSeq" id="WP_188122837.1">
    <property type="nucleotide sequence ID" value="NZ_BOMP01000086.1"/>
</dbReference>
<dbReference type="Pfam" id="PF05076">
    <property type="entry name" value="SUFU"/>
    <property type="match status" value="1"/>
</dbReference>
<accession>A0A7W7HHL6</accession>
<dbReference type="InterPro" id="IPR037181">
    <property type="entry name" value="SUFU_N"/>
</dbReference>
<dbReference type="InterPro" id="IPR007768">
    <property type="entry name" value="Suppressor_of_fused"/>
</dbReference>
<dbReference type="GO" id="GO:0005737">
    <property type="term" value="C:cytoplasm"/>
    <property type="evidence" value="ECO:0007669"/>
    <property type="project" value="TreeGrafter"/>
</dbReference>
<evidence type="ECO:0000313" key="3">
    <source>
        <dbReference type="EMBL" id="MBB4750696.1"/>
    </source>
</evidence>
<dbReference type="PIRSF" id="PIRSF038192">
    <property type="entry name" value="Txn_reg_BtrU_prd"/>
    <property type="match status" value="1"/>
</dbReference>
<comment type="caution">
    <text evidence="3">The sequence shown here is derived from an EMBL/GenBank/DDBJ whole genome shotgun (WGS) entry which is preliminary data.</text>
</comment>
<dbReference type="AlphaFoldDB" id="A0A7W7HHL6"/>
<name>A0A7W7HHL6_9ACTN</name>
<organism evidence="3 4">
    <name type="scientific">Actinoplanes lobatus</name>
    <dbReference type="NCBI Taxonomy" id="113568"/>
    <lineage>
        <taxon>Bacteria</taxon>
        <taxon>Bacillati</taxon>
        <taxon>Actinomycetota</taxon>
        <taxon>Actinomycetes</taxon>
        <taxon>Micromonosporales</taxon>
        <taxon>Micromonosporaceae</taxon>
        <taxon>Actinoplanes</taxon>
    </lineage>
</organism>
<protein>
    <recommendedName>
        <fullName evidence="1">Suppressor of fused-like domain-containing protein</fullName>
    </recommendedName>
</protein>
<evidence type="ECO:0000313" key="5">
    <source>
        <dbReference type="Proteomes" id="UP000631312"/>
    </source>
</evidence>